<evidence type="ECO:0000313" key="3">
    <source>
        <dbReference type="Proteomes" id="UP000524404"/>
    </source>
</evidence>
<keyword evidence="1" id="KW-0472">Membrane</keyword>
<keyword evidence="1" id="KW-0812">Transmembrane</keyword>
<evidence type="ECO:0000256" key="1">
    <source>
        <dbReference type="SAM" id="Phobius"/>
    </source>
</evidence>
<keyword evidence="1" id="KW-1133">Transmembrane helix</keyword>
<dbReference type="EMBL" id="JACHKT010000017">
    <property type="protein sequence ID" value="MBB6003858.1"/>
    <property type="molecule type" value="Genomic_DNA"/>
</dbReference>
<dbReference type="RefSeq" id="WP_184134524.1">
    <property type="nucleotide sequence ID" value="NZ_JACHKT010000017.1"/>
</dbReference>
<keyword evidence="3" id="KW-1185">Reference proteome</keyword>
<sequence length="151" mass="17632">MKKAFEVIWKGIKKIVAFPVFWYVVIAFLAYIAWKRLTKPPEELFLEKPLPNSGTGIPVGWKPDPLALKFHDYFVSWFADSTELHMLYNEANSLTDDQFVALVNTYNAKYGKVDGKNLYTRVKGWFGIWFGTGTDQQDKFIQKMILYKLDY</sequence>
<comment type="caution">
    <text evidence="2">The sequence shown here is derived from an EMBL/GenBank/DDBJ whole genome shotgun (WGS) entry which is preliminary data.</text>
</comment>
<evidence type="ECO:0000313" key="2">
    <source>
        <dbReference type="EMBL" id="MBB6003858.1"/>
    </source>
</evidence>
<organism evidence="2 3">
    <name type="scientific">Arcicella rosea</name>
    <dbReference type="NCBI Taxonomy" id="502909"/>
    <lineage>
        <taxon>Bacteria</taxon>
        <taxon>Pseudomonadati</taxon>
        <taxon>Bacteroidota</taxon>
        <taxon>Cytophagia</taxon>
        <taxon>Cytophagales</taxon>
        <taxon>Flectobacillaceae</taxon>
        <taxon>Arcicella</taxon>
    </lineage>
</organism>
<accession>A0A841ET63</accession>
<name>A0A841ET63_9BACT</name>
<proteinExistence type="predicted"/>
<dbReference type="Proteomes" id="UP000524404">
    <property type="component" value="Unassembled WGS sequence"/>
</dbReference>
<feature type="transmembrane region" description="Helical" evidence="1">
    <location>
        <begin position="12"/>
        <end position="34"/>
    </location>
</feature>
<reference evidence="2 3" key="1">
    <citation type="submission" date="2020-08" db="EMBL/GenBank/DDBJ databases">
        <title>Functional genomics of gut bacteria from endangered species of beetles.</title>
        <authorList>
            <person name="Carlos-Shanley C."/>
        </authorList>
    </citation>
    <scope>NUCLEOTIDE SEQUENCE [LARGE SCALE GENOMIC DNA]</scope>
    <source>
        <strain evidence="2 3">S00070</strain>
    </source>
</reference>
<protein>
    <submittedName>
        <fullName evidence="2">Uncharacterized protein</fullName>
    </submittedName>
</protein>
<gene>
    <name evidence="2" type="ORF">HNP25_002517</name>
</gene>
<dbReference type="AlphaFoldDB" id="A0A841ET63"/>